<dbReference type="Proteomes" id="UP001479436">
    <property type="component" value="Unassembled WGS sequence"/>
</dbReference>
<keyword evidence="3" id="KW-1185">Reference proteome</keyword>
<organism evidence="2 3">
    <name type="scientific">Basidiobolus ranarum</name>
    <dbReference type="NCBI Taxonomy" id="34480"/>
    <lineage>
        <taxon>Eukaryota</taxon>
        <taxon>Fungi</taxon>
        <taxon>Fungi incertae sedis</taxon>
        <taxon>Zoopagomycota</taxon>
        <taxon>Entomophthoromycotina</taxon>
        <taxon>Basidiobolomycetes</taxon>
        <taxon>Basidiobolales</taxon>
        <taxon>Basidiobolaceae</taxon>
        <taxon>Basidiobolus</taxon>
    </lineage>
</organism>
<dbReference type="EMBL" id="JASJQH010000167">
    <property type="protein sequence ID" value="KAK9766311.1"/>
    <property type="molecule type" value="Genomic_DNA"/>
</dbReference>
<dbReference type="SUPFAM" id="SSF52540">
    <property type="entry name" value="P-loop containing nucleoside triphosphate hydrolases"/>
    <property type="match status" value="1"/>
</dbReference>
<name>A0ABR2WXW4_9FUNG</name>
<dbReference type="PANTHER" id="PTHR48419:SF1">
    <property type="entry name" value="SULFOTRANSFERASE DOMAIN-CONTAINING PROTEIN"/>
    <property type="match status" value="1"/>
</dbReference>
<protein>
    <submittedName>
        <fullName evidence="2">Uncharacterized protein</fullName>
    </submittedName>
</protein>
<sequence>MSPVSQKSDPPVMLWCHPRSVSSAFERAFIERKNEFHCFHEPFADPYYFGPDRVSDRHKEDLPSSTSSSLSEDTNNNSNENQPSFKNVSEMIMADYWIDPKTDEIINSEITEAQKLRVFVKDMAFYGILDSQGNSKERKPKLPLKQVVNTFLIRDPKKSVVSFYKASISESTGWGYFDPKEMGYKELRELFDYVTKELDQPAIVVDADDLCDNPAKVMETYCDSIGVRFVETMVEWKPSKVHQFSKWQGWYDTLQNSSGLGKVEKAPTADLSEFPDIVRNTIEQNLSHYNYLKQFCINT</sequence>
<dbReference type="InterPro" id="IPR053226">
    <property type="entry name" value="Pyrrolopyrazine_biosynth_F"/>
</dbReference>
<feature type="region of interest" description="Disordered" evidence="1">
    <location>
        <begin position="54"/>
        <end position="85"/>
    </location>
</feature>
<gene>
    <name evidence="2" type="ORF">K7432_004687</name>
</gene>
<evidence type="ECO:0000256" key="1">
    <source>
        <dbReference type="SAM" id="MobiDB-lite"/>
    </source>
</evidence>
<evidence type="ECO:0000313" key="2">
    <source>
        <dbReference type="EMBL" id="KAK9766311.1"/>
    </source>
</evidence>
<feature type="compositionally biased region" description="Low complexity" evidence="1">
    <location>
        <begin position="63"/>
        <end position="84"/>
    </location>
</feature>
<dbReference type="PANTHER" id="PTHR48419">
    <property type="entry name" value="SULFOTRANSFERASE DOMAIN-CONTAINING PROTEIN"/>
    <property type="match status" value="1"/>
</dbReference>
<accession>A0ABR2WXW4</accession>
<proteinExistence type="predicted"/>
<reference evidence="2 3" key="1">
    <citation type="submission" date="2023-04" db="EMBL/GenBank/DDBJ databases">
        <title>Genome of Basidiobolus ranarum AG-B5.</title>
        <authorList>
            <person name="Stajich J.E."/>
            <person name="Carter-House D."/>
            <person name="Gryganskyi A."/>
        </authorList>
    </citation>
    <scope>NUCLEOTIDE SEQUENCE [LARGE SCALE GENOMIC DNA]</scope>
    <source>
        <strain evidence="2 3">AG-B5</strain>
    </source>
</reference>
<dbReference type="Pfam" id="PF19798">
    <property type="entry name" value="Sulfotransfer_5"/>
    <property type="match status" value="1"/>
</dbReference>
<evidence type="ECO:0000313" key="3">
    <source>
        <dbReference type="Proteomes" id="UP001479436"/>
    </source>
</evidence>
<dbReference type="InterPro" id="IPR027417">
    <property type="entry name" value="P-loop_NTPase"/>
</dbReference>
<comment type="caution">
    <text evidence="2">The sequence shown here is derived from an EMBL/GenBank/DDBJ whole genome shotgun (WGS) entry which is preliminary data.</text>
</comment>
<dbReference type="Gene3D" id="3.40.50.300">
    <property type="entry name" value="P-loop containing nucleotide triphosphate hydrolases"/>
    <property type="match status" value="1"/>
</dbReference>